<dbReference type="GeneID" id="72413914"/>
<dbReference type="Pfam" id="PF05931">
    <property type="entry name" value="AgrD"/>
    <property type="match status" value="1"/>
</dbReference>
<proteinExistence type="predicted"/>
<evidence type="ECO:0000313" key="2">
    <source>
        <dbReference type="Proteomes" id="UP000524893"/>
    </source>
</evidence>
<dbReference type="InterPro" id="IPR009229">
    <property type="entry name" value="AgrD"/>
</dbReference>
<reference evidence="1 2" key="1">
    <citation type="journal article" date="2020" name="Access Microbiol">
        <title>Isolation and genome sequencing of Staphylococcus schleiferi subspecies coagulans from Antarctic seals.</title>
        <authorList>
            <person name="Foster G."/>
            <person name="Robb A."/>
            <person name="Paterson G.K."/>
        </authorList>
    </citation>
    <scope>NUCLEOTIDE SEQUENCE [LARGE SCALE GENOMIC DNA]</scope>
    <source>
        <strain evidence="1 2">M615/02/4</strain>
    </source>
</reference>
<protein>
    <submittedName>
        <fullName evidence="1">Cyclic lactone autoinducer peptide</fullName>
    </submittedName>
</protein>
<dbReference type="RefSeq" id="WP_182281213.1">
    <property type="nucleotide sequence ID" value="NZ_CP092966.1"/>
</dbReference>
<comment type="caution">
    <text evidence="1">The sequence shown here is derived from an EMBL/GenBank/DDBJ whole genome shotgun (WGS) entry which is preliminary data.</text>
</comment>
<name>A0A9X0PI26_9STAP</name>
<sequence>MNYLDKLFIFITSFFKSVGSFADIPLCRAFFDEPEIPKELLDLDE</sequence>
<organism evidence="1 2">
    <name type="scientific">Staphylococcus coagulans</name>
    <dbReference type="NCBI Taxonomy" id="74706"/>
    <lineage>
        <taxon>Bacteria</taxon>
        <taxon>Bacillati</taxon>
        <taxon>Bacillota</taxon>
        <taxon>Bacilli</taxon>
        <taxon>Bacillales</taxon>
        <taxon>Staphylococcaceae</taxon>
        <taxon>Staphylococcus</taxon>
    </lineage>
</organism>
<dbReference type="Proteomes" id="UP000524893">
    <property type="component" value="Unassembled WGS sequence"/>
</dbReference>
<gene>
    <name evidence="1" type="ORF">HR081_11060</name>
</gene>
<evidence type="ECO:0000313" key="1">
    <source>
        <dbReference type="EMBL" id="MBA8777407.1"/>
    </source>
</evidence>
<accession>A0A9X0PI26</accession>
<dbReference type="AlphaFoldDB" id="A0A9X0PI26"/>
<dbReference type="NCBIfam" id="TIGR04223">
    <property type="entry name" value="quorum_AgrD"/>
    <property type="match status" value="1"/>
</dbReference>
<dbReference type="SMART" id="SM00794">
    <property type="entry name" value="AgrD"/>
    <property type="match status" value="1"/>
</dbReference>
<dbReference type="EMBL" id="JABTCN010000049">
    <property type="protein sequence ID" value="MBA8777407.1"/>
    <property type="molecule type" value="Genomic_DNA"/>
</dbReference>